<feature type="domain" description="Aminotransferase class I/classII large" evidence="2">
    <location>
        <begin position="35"/>
        <end position="378"/>
    </location>
</feature>
<dbReference type="AlphaFoldDB" id="A0A081C607"/>
<dbReference type="GO" id="GO:0008483">
    <property type="term" value="F:transaminase activity"/>
    <property type="evidence" value="ECO:0007669"/>
    <property type="project" value="UniProtKB-KW"/>
</dbReference>
<sequence length="394" mass="43327">MSVAKKIEEKIVSASWIRKMFDQGQQLKAQYGNDKVFDFTLGNPYPEPPTEFKQALIEVAQDPRPGLHGYMTNAGYPFVREEIAAYLCQEHDINITADELIITCGAAGALNVILKTLLDPGDEVLCPKPFFVEYGAYADNHGGVLKTVPTNPDFTLNLDAIANAITPRTKVMLINSPNNPTGQVYSQESIAALGTLLREKSQQHGKTIYLLTDEPYRDIVYDGIEVPSVLKYYDESILATSYSKVLSIPGERLGFLAVNPKAAHRDNILAGAIMCNRTLGFVNAPAMMQRVVAKVQGKKVDVSIYKAKRDLLCEGLAQCGYEVTKPVGAFYLFLKTPIADDTEFVKALQDELILTVPGSSFGGPGHIRIAYCVDDQTIINSMPGFKKVLTKYMA</sequence>
<dbReference type="Gene3D" id="3.40.640.10">
    <property type="entry name" value="Type I PLP-dependent aspartate aminotransferase-like (Major domain)"/>
    <property type="match status" value="1"/>
</dbReference>
<proteinExistence type="inferred from homology"/>
<organism evidence="3">
    <name type="scientific">Vecturithrix granuli</name>
    <dbReference type="NCBI Taxonomy" id="1499967"/>
    <lineage>
        <taxon>Bacteria</taxon>
        <taxon>Candidatus Moduliflexota</taxon>
        <taxon>Candidatus Vecturitrichia</taxon>
        <taxon>Candidatus Vecturitrichales</taxon>
        <taxon>Candidatus Vecturitrichaceae</taxon>
        <taxon>Candidatus Vecturithrix</taxon>
    </lineage>
</organism>
<dbReference type="InterPro" id="IPR015424">
    <property type="entry name" value="PyrdxlP-dep_Trfase"/>
</dbReference>
<evidence type="ECO:0000256" key="1">
    <source>
        <dbReference type="RuleBase" id="RU000481"/>
    </source>
</evidence>
<evidence type="ECO:0000313" key="4">
    <source>
        <dbReference type="Proteomes" id="UP000030661"/>
    </source>
</evidence>
<dbReference type="SUPFAM" id="SSF53383">
    <property type="entry name" value="PLP-dependent transferases"/>
    <property type="match status" value="1"/>
</dbReference>
<reference evidence="3" key="1">
    <citation type="journal article" date="2015" name="PeerJ">
        <title>First genomic representation of candidate bacterial phylum KSB3 points to enhanced environmental sensing as a trigger of wastewater bulking.</title>
        <authorList>
            <person name="Sekiguchi Y."/>
            <person name="Ohashi A."/>
            <person name="Parks D.H."/>
            <person name="Yamauchi T."/>
            <person name="Tyson G.W."/>
            <person name="Hugenholtz P."/>
        </authorList>
    </citation>
    <scope>NUCLEOTIDE SEQUENCE [LARGE SCALE GENOMIC DNA]</scope>
</reference>
<dbReference type="eggNOG" id="COG0436">
    <property type="taxonomic scope" value="Bacteria"/>
</dbReference>
<evidence type="ECO:0000313" key="3">
    <source>
        <dbReference type="EMBL" id="GAK60012.1"/>
    </source>
</evidence>
<dbReference type="Proteomes" id="UP000030661">
    <property type="component" value="Unassembled WGS sequence"/>
</dbReference>
<dbReference type="InterPro" id="IPR004839">
    <property type="entry name" value="Aminotransferase_I/II_large"/>
</dbReference>
<gene>
    <name evidence="3" type="ORF">U27_06999</name>
</gene>
<keyword evidence="4" id="KW-1185">Reference proteome</keyword>
<dbReference type="GO" id="GO:0030170">
    <property type="term" value="F:pyridoxal phosphate binding"/>
    <property type="evidence" value="ECO:0007669"/>
    <property type="project" value="InterPro"/>
</dbReference>
<dbReference type="PANTHER" id="PTHR42691:SF1">
    <property type="entry name" value="ASPARTATE AMINOTRANSFERASE YHDR-RELATED"/>
    <property type="match status" value="1"/>
</dbReference>
<dbReference type="Pfam" id="PF00155">
    <property type="entry name" value="Aminotran_1_2"/>
    <property type="match status" value="1"/>
</dbReference>
<keyword evidence="1 3" id="KW-0808">Transferase</keyword>
<evidence type="ECO:0000259" key="2">
    <source>
        <dbReference type="Pfam" id="PF00155"/>
    </source>
</evidence>
<dbReference type="InterPro" id="IPR015421">
    <property type="entry name" value="PyrdxlP-dep_Trfase_major"/>
</dbReference>
<dbReference type="EMBL" id="DF820471">
    <property type="protein sequence ID" value="GAK60012.1"/>
    <property type="molecule type" value="Genomic_DNA"/>
</dbReference>
<dbReference type="PANTHER" id="PTHR42691">
    <property type="entry name" value="ASPARTATE AMINOTRANSFERASE YHDR-RELATED"/>
    <property type="match status" value="1"/>
</dbReference>
<dbReference type="STRING" id="1499967.U27_06999"/>
<dbReference type="CDD" id="cd00609">
    <property type="entry name" value="AAT_like"/>
    <property type="match status" value="1"/>
</dbReference>
<keyword evidence="1 3" id="KW-0032">Aminotransferase</keyword>
<name>A0A081C607_VECG1</name>
<dbReference type="PROSITE" id="PS00105">
    <property type="entry name" value="AA_TRANSFER_CLASS_1"/>
    <property type="match status" value="1"/>
</dbReference>
<dbReference type="Gene3D" id="3.90.1150.10">
    <property type="entry name" value="Aspartate Aminotransferase, domain 1"/>
    <property type="match status" value="1"/>
</dbReference>
<accession>A0A081C607</accession>
<dbReference type="HOGENOM" id="CLU_017584_4_3_0"/>
<dbReference type="InterPro" id="IPR015422">
    <property type="entry name" value="PyrdxlP-dep_Trfase_small"/>
</dbReference>
<dbReference type="NCBIfam" id="NF005305">
    <property type="entry name" value="PRK06836.1"/>
    <property type="match status" value="1"/>
</dbReference>
<comment type="similarity">
    <text evidence="1">Belongs to the class-I pyridoxal-phosphate-dependent aminotransferase family.</text>
</comment>
<protein>
    <recommendedName>
        <fullName evidence="1">Aminotransferase</fullName>
        <ecNumber evidence="1">2.6.1.-</ecNumber>
    </recommendedName>
</protein>
<comment type="cofactor">
    <cofactor evidence="1">
        <name>pyridoxal 5'-phosphate</name>
        <dbReference type="ChEBI" id="CHEBI:597326"/>
    </cofactor>
</comment>
<dbReference type="EC" id="2.6.1.-" evidence="1"/>
<dbReference type="InterPro" id="IPR004838">
    <property type="entry name" value="NHTrfase_class1_PyrdxlP-BS"/>
</dbReference>